<evidence type="ECO:0000313" key="10">
    <source>
        <dbReference type="EMBL" id="NGN44925.1"/>
    </source>
</evidence>
<dbReference type="CDD" id="cd12797">
    <property type="entry name" value="M23_peptidase"/>
    <property type="match status" value="1"/>
</dbReference>
<dbReference type="SUPFAM" id="SSF51261">
    <property type="entry name" value="Duplicated hybrid motif"/>
    <property type="match status" value="1"/>
</dbReference>
<dbReference type="GO" id="GO:0004222">
    <property type="term" value="F:metalloendopeptidase activity"/>
    <property type="evidence" value="ECO:0007669"/>
    <property type="project" value="TreeGrafter"/>
</dbReference>
<keyword evidence="3" id="KW-0479">Metal-binding</keyword>
<feature type="region of interest" description="Disordered" evidence="7">
    <location>
        <begin position="1"/>
        <end position="30"/>
    </location>
</feature>
<keyword evidence="6" id="KW-0482">Metalloprotease</keyword>
<proteinExistence type="predicted"/>
<name>A0A7C9VAC1_9HYPH</name>
<gene>
    <name evidence="10" type="ORF">G6N74_28095</name>
</gene>
<dbReference type="GO" id="GO:0046872">
    <property type="term" value="F:metal ion binding"/>
    <property type="evidence" value="ECO:0007669"/>
    <property type="project" value="UniProtKB-KW"/>
</dbReference>
<dbReference type="PANTHER" id="PTHR21666">
    <property type="entry name" value="PEPTIDASE-RELATED"/>
    <property type="match status" value="1"/>
</dbReference>
<dbReference type="InterPro" id="IPR016047">
    <property type="entry name" value="M23ase_b-sheet_dom"/>
</dbReference>
<dbReference type="Gene3D" id="2.70.70.10">
    <property type="entry name" value="Glucose Permease (Domain IIA)"/>
    <property type="match status" value="1"/>
</dbReference>
<evidence type="ECO:0000259" key="9">
    <source>
        <dbReference type="Pfam" id="PF01551"/>
    </source>
</evidence>
<protein>
    <submittedName>
        <fullName evidence="10">M23 family metallopeptidase</fullName>
    </submittedName>
</protein>
<sequence length="654" mass="70634">MHDTDQTIAELGNEPPLIADGRSGPPDRREVSARWLSGTFLTGVTSSVLMGVALFAALDGREQLATPPEIALNTGAAQNKDGGGQDAKAARLVQLRQISRAKDKRRMEVSMASRVGDRDVVRTVPFVQIKMALAAGYKTTRSYPAFDPLDVFAEDGAAQIAAAPTGQIYGVKVESEMSLKTVDFPMDTAAFDEKSDLSADEVEQVVRTTGAILTDGDVQVAALHYVDPERFGSSFATQTLAGSYGVRIVPENVSVSPRIGSDDSALTYAEDIIPFTADNDITEAFNDSGYTGDDAASMAEAITKILNGSTLKAGTVLRVGLEIRGDKAQVVRTSVYDRTQHLLTIALNDRKQYVTTNEPEPNPELLTAFDDSPSPVARGSLPSIYDGIYRAAYSYGMSKDMTKQLIKLLASDVDFQSRLNSSDHLEVLFSQPDSDDQMSDESQLLYVSATFGGATRNFYRFQLQDGTFDYFDGDGRSSKQFLLRNPLPSGVFRSGFGGRRHPILGYVRMHTGVDWAAPTGSPIIAAGNGTVEKAGWAGGYGKQTIIRHANGYETSYNHQSGFASGIVPGARVRQGQVIGYLGSTGLATGPHLHYELIVNGTKVDPMRVRLPVGRILNGDELVSFKRERERIDDLLKEENAGTLKVASAKESAAR</sequence>
<dbReference type="InterPro" id="IPR011055">
    <property type="entry name" value="Dup_hybrid_motif"/>
</dbReference>
<evidence type="ECO:0000256" key="1">
    <source>
        <dbReference type="ARBA" id="ARBA00001947"/>
    </source>
</evidence>
<evidence type="ECO:0000256" key="5">
    <source>
        <dbReference type="ARBA" id="ARBA00022833"/>
    </source>
</evidence>
<dbReference type="GO" id="GO:0006508">
    <property type="term" value="P:proteolysis"/>
    <property type="evidence" value="ECO:0007669"/>
    <property type="project" value="UniProtKB-KW"/>
</dbReference>
<evidence type="ECO:0000256" key="2">
    <source>
        <dbReference type="ARBA" id="ARBA00022670"/>
    </source>
</evidence>
<feature type="transmembrane region" description="Helical" evidence="8">
    <location>
        <begin position="35"/>
        <end position="58"/>
    </location>
</feature>
<keyword evidence="8" id="KW-1133">Transmembrane helix</keyword>
<evidence type="ECO:0000313" key="11">
    <source>
        <dbReference type="Proteomes" id="UP000481252"/>
    </source>
</evidence>
<dbReference type="Pfam" id="PF01551">
    <property type="entry name" value="Peptidase_M23"/>
    <property type="match status" value="1"/>
</dbReference>
<comment type="caution">
    <text evidence="10">The sequence shown here is derived from an EMBL/GenBank/DDBJ whole genome shotgun (WGS) entry which is preliminary data.</text>
</comment>
<dbReference type="PANTHER" id="PTHR21666:SF288">
    <property type="entry name" value="CELL DIVISION PROTEIN YTFB"/>
    <property type="match status" value="1"/>
</dbReference>
<keyword evidence="5" id="KW-0862">Zinc</keyword>
<keyword evidence="2" id="KW-0645">Protease</keyword>
<dbReference type="Proteomes" id="UP000481252">
    <property type="component" value="Unassembled WGS sequence"/>
</dbReference>
<organism evidence="10 11">
    <name type="scientific">Mesorhizobium zhangyense</name>
    <dbReference type="NCBI Taxonomy" id="1776730"/>
    <lineage>
        <taxon>Bacteria</taxon>
        <taxon>Pseudomonadati</taxon>
        <taxon>Pseudomonadota</taxon>
        <taxon>Alphaproteobacteria</taxon>
        <taxon>Hyphomicrobiales</taxon>
        <taxon>Phyllobacteriaceae</taxon>
        <taxon>Mesorhizobium</taxon>
    </lineage>
</organism>
<keyword evidence="4" id="KW-0378">Hydrolase</keyword>
<keyword evidence="8" id="KW-0812">Transmembrane</keyword>
<keyword evidence="8" id="KW-0472">Membrane</keyword>
<keyword evidence="11" id="KW-1185">Reference proteome</keyword>
<reference evidence="10 11" key="1">
    <citation type="submission" date="2020-02" db="EMBL/GenBank/DDBJ databases">
        <title>Genome sequence of the type strain CGMCC 1.15528 of Mesorhizobium zhangyense.</title>
        <authorList>
            <person name="Gao J."/>
            <person name="Sun J."/>
        </authorList>
    </citation>
    <scope>NUCLEOTIDE SEQUENCE [LARGE SCALE GENOMIC DNA]</scope>
    <source>
        <strain evidence="10 11">CGMCC 1.15528</strain>
    </source>
</reference>
<dbReference type="AlphaFoldDB" id="A0A7C9VAC1"/>
<dbReference type="EMBL" id="JAAKZG010000021">
    <property type="protein sequence ID" value="NGN44925.1"/>
    <property type="molecule type" value="Genomic_DNA"/>
</dbReference>
<dbReference type="RefSeq" id="WP_165121297.1">
    <property type="nucleotide sequence ID" value="NZ_JAAKZG010000021.1"/>
</dbReference>
<evidence type="ECO:0000256" key="6">
    <source>
        <dbReference type="ARBA" id="ARBA00023049"/>
    </source>
</evidence>
<evidence type="ECO:0000256" key="7">
    <source>
        <dbReference type="SAM" id="MobiDB-lite"/>
    </source>
</evidence>
<evidence type="ECO:0000256" key="4">
    <source>
        <dbReference type="ARBA" id="ARBA00022801"/>
    </source>
</evidence>
<dbReference type="InterPro" id="IPR050570">
    <property type="entry name" value="Cell_wall_metabolism_enzyme"/>
</dbReference>
<evidence type="ECO:0000256" key="8">
    <source>
        <dbReference type="SAM" id="Phobius"/>
    </source>
</evidence>
<dbReference type="Gene3D" id="3.10.450.350">
    <property type="match status" value="1"/>
</dbReference>
<accession>A0A7C9VAC1</accession>
<comment type="cofactor">
    <cofactor evidence="1">
        <name>Zn(2+)</name>
        <dbReference type="ChEBI" id="CHEBI:29105"/>
    </cofactor>
</comment>
<feature type="domain" description="M23ase beta-sheet core" evidence="9">
    <location>
        <begin position="508"/>
        <end position="605"/>
    </location>
</feature>
<evidence type="ECO:0000256" key="3">
    <source>
        <dbReference type="ARBA" id="ARBA00022723"/>
    </source>
</evidence>